<organism evidence="7 8">
    <name type="scientific">Lithohypha guttulata</name>
    <dbReference type="NCBI Taxonomy" id="1690604"/>
    <lineage>
        <taxon>Eukaryota</taxon>
        <taxon>Fungi</taxon>
        <taxon>Dikarya</taxon>
        <taxon>Ascomycota</taxon>
        <taxon>Pezizomycotina</taxon>
        <taxon>Eurotiomycetes</taxon>
        <taxon>Chaetothyriomycetidae</taxon>
        <taxon>Chaetothyriales</taxon>
        <taxon>Trichomeriaceae</taxon>
        <taxon>Lithohypha</taxon>
    </lineage>
</organism>
<name>A0AAN7T6J3_9EURO</name>
<comment type="caution">
    <text evidence="7">The sequence shown here is derived from an EMBL/GenBank/DDBJ whole genome shotgun (WGS) entry which is preliminary data.</text>
</comment>
<dbReference type="GO" id="GO:0005576">
    <property type="term" value="C:extracellular region"/>
    <property type="evidence" value="ECO:0007669"/>
    <property type="project" value="TreeGrafter"/>
</dbReference>
<dbReference type="PANTHER" id="PTHR16631:SF13">
    <property type="entry name" value="GLUCAN ENDO-1,3-BETA-GLUCOSIDASE EGLC-RELATED"/>
    <property type="match status" value="1"/>
</dbReference>
<dbReference type="GO" id="GO:0071555">
    <property type="term" value="P:cell wall organization"/>
    <property type="evidence" value="ECO:0007669"/>
    <property type="project" value="TreeGrafter"/>
</dbReference>
<keyword evidence="5" id="KW-0378">Hydrolase</keyword>
<dbReference type="SUPFAM" id="SSF51445">
    <property type="entry name" value="(Trans)glycosidases"/>
    <property type="match status" value="1"/>
</dbReference>
<dbReference type="GO" id="GO:0009277">
    <property type="term" value="C:fungal-type cell wall"/>
    <property type="evidence" value="ECO:0007669"/>
    <property type="project" value="TreeGrafter"/>
</dbReference>
<evidence type="ECO:0000313" key="7">
    <source>
        <dbReference type="EMBL" id="KAK5090589.1"/>
    </source>
</evidence>
<evidence type="ECO:0000256" key="4">
    <source>
        <dbReference type="ARBA" id="ARBA00012780"/>
    </source>
</evidence>
<evidence type="ECO:0000313" key="8">
    <source>
        <dbReference type="Proteomes" id="UP001309876"/>
    </source>
</evidence>
<comment type="catalytic activity">
    <reaction evidence="1">
        <text>Hydrolysis of (1-&gt;3)-beta-D-glucosidic linkages in (1-&gt;3)-beta-D-glucans.</text>
        <dbReference type="EC" id="3.2.1.39"/>
    </reaction>
</comment>
<comment type="similarity">
    <text evidence="3">Belongs to the glycosyl hydrolase 17 family.</text>
</comment>
<evidence type="ECO:0000256" key="5">
    <source>
        <dbReference type="ARBA" id="ARBA00022801"/>
    </source>
</evidence>
<comment type="subcellular location">
    <subcellularLocation>
        <location evidence="2">Cell envelope</location>
    </subcellularLocation>
</comment>
<reference evidence="7 8" key="1">
    <citation type="submission" date="2023-08" db="EMBL/GenBank/DDBJ databases">
        <title>Black Yeasts Isolated from many extreme environments.</title>
        <authorList>
            <person name="Coleine C."/>
            <person name="Stajich J.E."/>
            <person name="Selbmann L."/>
        </authorList>
    </citation>
    <scope>NUCLEOTIDE SEQUENCE [LARGE SCALE GENOMIC DNA]</scope>
    <source>
        <strain evidence="7 8">CCFEE 5910</strain>
    </source>
</reference>
<dbReference type="EMBL" id="JAVRRJ010000001">
    <property type="protein sequence ID" value="KAK5090589.1"/>
    <property type="molecule type" value="Genomic_DNA"/>
</dbReference>
<feature type="signal peptide" evidence="6">
    <location>
        <begin position="1"/>
        <end position="15"/>
    </location>
</feature>
<dbReference type="EC" id="3.2.1.39" evidence="4"/>
<evidence type="ECO:0000256" key="2">
    <source>
        <dbReference type="ARBA" id="ARBA00004196"/>
    </source>
</evidence>
<dbReference type="InterPro" id="IPR017853">
    <property type="entry name" value="GH"/>
</dbReference>
<dbReference type="AlphaFoldDB" id="A0AAN7T6J3"/>
<keyword evidence="8" id="KW-1185">Reference proteome</keyword>
<feature type="chain" id="PRO_5042825568" description="glucan endo-1,3-beta-D-glucosidase" evidence="6">
    <location>
        <begin position="16"/>
        <end position="311"/>
    </location>
</feature>
<evidence type="ECO:0000256" key="1">
    <source>
        <dbReference type="ARBA" id="ARBA00000382"/>
    </source>
</evidence>
<dbReference type="GO" id="GO:0009986">
    <property type="term" value="C:cell surface"/>
    <property type="evidence" value="ECO:0007669"/>
    <property type="project" value="TreeGrafter"/>
</dbReference>
<proteinExistence type="inferred from homology"/>
<keyword evidence="6" id="KW-0732">Signal</keyword>
<accession>A0AAN7T6J3</accession>
<evidence type="ECO:0000256" key="3">
    <source>
        <dbReference type="ARBA" id="ARBA00008773"/>
    </source>
</evidence>
<dbReference type="PANTHER" id="PTHR16631">
    <property type="entry name" value="GLUCAN 1,3-BETA-GLUCOSIDASE"/>
    <property type="match status" value="1"/>
</dbReference>
<dbReference type="Gene3D" id="3.20.20.80">
    <property type="entry name" value="Glycosidases"/>
    <property type="match status" value="1"/>
</dbReference>
<sequence length="311" mass="33095">MRFTSLVALAATAFAAEQGFNYGATFSDGTIKKQADFEREFNSAKNMAGHSFTSARLYTMIQGDTGGVIEAIPAAISTNTSLLLGLWASAGQQTFNNEVTQLGQAVAQYGSAFTDLVVGISVGSEDVYRTTDIGIASNAGTGASPDALIEYVAQVRLAVHDNSLFGKPIGHVDTYNVWTNTSYTQGLIYAVDFLGVDAYPYYENTKSNSIDNAQSIFFADLDAVTAVAAGKPVWITETGWPISGPTENQAVASVQNAETYYKDVACSLFSENVNTWWFTLQDQQPVAPAVIFGLAGAGTPPPTTPLYDVSC</sequence>
<evidence type="ECO:0000256" key="6">
    <source>
        <dbReference type="SAM" id="SignalP"/>
    </source>
</evidence>
<protein>
    <recommendedName>
        <fullName evidence="4">glucan endo-1,3-beta-D-glucosidase</fullName>
        <ecNumber evidence="4">3.2.1.39</ecNumber>
    </recommendedName>
</protein>
<gene>
    <name evidence="7" type="ORF">LTR05_000764</name>
</gene>
<dbReference type="Proteomes" id="UP001309876">
    <property type="component" value="Unassembled WGS sequence"/>
</dbReference>
<dbReference type="GO" id="GO:0042973">
    <property type="term" value="F:glucan endo-1,3-beta-D-glucosidase activity"/>
    <property type="evidence" value="ECO:0007669"/>
    <property type="project" value="UniProtKB-EC"/>
</dbReference>
<dbReference type="InterPro" id="IPR050732">
    <property type="entry name" value="Beta-glucan_modifiers"/>
</dbReference>